<feature type="transmembrane region" description="Helical" evidence="6">
    <location>
        <begin position="240"/>
        <end position="257"/>
    </location>
</feature>
<reference evidence="8" key="1">
    <citation type="journal article" date="2022" name="Int. J. Syst. Evol. Microbiol.">
        <title>Genome-based, phenotypic and chemotaxonomic classification of Faecalibacterium strains: proposal of three novel species Faecalibacterium duncaniae sp. nov., Faecalibacterium hattorii sp. nov. and Faecalibacterium gallinarum sp. nov. .</title>
        <authorList>
            <person name="Sakamoto M."/>
            <person name="Sakurai N."/>
            <person name="Tanno H."/>
            <person name="Iino T."/>
            <person name="Ohkuma M."/>
            <person name="Endo A."/>
        </authorList>
    </citation>
    <scope>NUCLEOTIDE SEQUENCE</scope>
    <source>
        <strain evidence="8">JCM 17207</strain>
    </source>
</reference>
<feature type="transmembrane region" description="Helical" evidence="6">
    <location>
        <begin position="97"/>
        <end position="127"/>
    </location>
</feature>
<protein>
    <submittedName>
        <fullName evidence="8">Citrate transporter</fullName>
    </submittedName>
</protein>
<dbReference type="GO" id="GO:0016020">
    <property type="term" value="C:membrane"/>
    <property type="evidence" value="ECO:0007669"/>
    <property type="project" value="UniProtKB-SubCell"/>
</dbReference>
<feature type="transmembrane region" description="Helical" evidence="6">
    <location>
        <begin position="364"/>
        <end position="383"/>
    </location>
</feature>
<evidence type="ECO:0000256" key="5">
    <source>
        <dbReference type="ARBA" id="ARBA00023136"/>
    </source>
</evidence>
<keyword evidence="5 6" id="KW-0472">Membrane</keyword>
<accession>A0AA37IZB0</accession>
<feature type="domain" description="Citrate transporter-like" evidence="7">
    <location>
        <begin position="4"/>
        <end position="380"/>
    </location>
</feature>
<evidence type="ECO:0000256" key="2">
    <source>
        <dbReference type="ARBA" id="ARBA00022448"/>
    </source>
</evidence>
<evidence type="ECO:0000259" key="7">
    <source>
        <dbReference type="Pfam" id="PF03600"/>
    </source>
</evidence>
<keyword evidence="9" id="KW-1185">Reference proteome</keyword>
<feature type="transmembrane region" description="Helical" evidence="6">
    <location>
        <begin position="182"/>
        <end position="202"/>
    </location>
</feature>
<feature type="transmembrane region" description="Helical" evidence="6">
    <location>
        <begin position="57"/>
        <end position="77"/>
    </location>
</feature>
<name>A0AA37IZB0_9FIRM</name>
<gene>
    <name evidence="8" type="ORF">JCM17207_16430</name>
</gene>
<keyword evidence="4 6" id="KW-1133">Transmembrane helix</keyword>
<feature type="transmembrane region" description="Helical" evidence="6">
    <location>
        <begin position="27"/>
        <end position="45"/>
    </location>
</feature>
<comment type="caution">
    <text evidence="8">The sequence shown here is derived from an EMBL/GenBank/DDBJ whole genome shotgun (WGS) entry which is preliminary data.</text>
</comment>
<feature type="transmembrane region" description="Helical" evidence="6">
    <location>
        <begin position="332"/>
        <end position="352"/>
    </location>
</feature>
<dbReference type="GO" id="GO:0055085">
    <property type="term" value="P:transmembrane transport"/>
    <property type="evidence" value="ECO:0007669"/>
    <property type="project" value="InterPro"/>
</dbReference>
<organism evidence="8 9">
    <name type="scientific">Faecalibacterium gallinarum</name>
    <dbReference type="NCBI Taxonomy" id="2903556"/>
    <lineage>
        <taxon>Bacteria</taxon>
        <taxon>Bacillati</taxon>
        <taxon>Bacillota</taxon>
        <taxon>Clostridia</taxon>
        <taxon>Eubacteriales</taxon>
        <taxon>Oscillospiraceae</taxon>
        <taxon>Faecalibacterium</taxon>
    </lineage>
</organism>
<proteinExistence type="predicted"/>
<evidence type="ECO:0000313" key="9">
    <source>
        <dbReference type="Proteomes" id="UP001055185"/>
    </source>
</evidence>
<keyword evidence="3 6" id="KW-0812">Transmembrane</keyword>
<dbReference type="Proteomes" id="UP001055185">
    <property type="component" value="Unassembled WGS sequence"/>
</dbReference>
<feature type="transmembrane region" description="Helical" evidence="6">
    <location>
        <begin position="294"/>
        <end position="312"/>
    </location>
</feature>
<dbReference type="RefSeq" id="WP_238317269.1">
    <property type="nucleotide sequence ID" value="NZ_BQKV01000054.1"/>
</dbReference>
<comment type="subcellular location">
    <subcellularLocation>
        <location evidence="1">Membrane</location>
        <topology evidence="1">Multi-pass membrane protein</topology>
    </subcellularLocation>
</comment>
<evidence type="ECO:0000313" key="8">
    <source>
        <dbReference type="EMBL" id="GJN65018.1"/>
    </source>
</evidence>
<dbReference type="Pfam" id="PF03600">
    <property type="entry name" value="CitMHS"/>
    <property type="match status" value="1"/>
</dbReference>
<dbReference type="AlphaFoldDB" id="A0AA37IZB0"/>
<sequence length="439" mass="48082">MSPTLVAILMIALVIGSLFVKRVPMQYALYIVPVFCALLLGYSFTEIGDMFIKQVNTAMQAAGYMCLFAMIYFNMLSQTGMFNTLVKGLLRVTRGRMNIFIVMAMTSLIAAIGMLTATVVTAYLIVFPIMLPFYKKMKFDCASAMIIAQTAIAAMCFLPWGIAVVNSSMYAGVNALELSQRLIPVALCFIPVIVLQWIYFGFQHKRSGGLMSIEWTDEDAAETPDAAGKGKKEDFSRPKLFWFNLIVFAVVIALLSLNVMPAYLVFILASFVTIVVDYPNPADCKKLLAQAGNRFFNTLMMLIGISFFIGIFQGTGMVQSLAESTINSVPEFLTRYIHIILGVVIVVVIRFIPNRIYNSMYPVLVAIGARFGLAGTDVIAPFVCNMTLATGSSPFTATTHVGTSLLDLDINEYCNKAAVIQTVSNIAILALAILVGAIR</sequence>
<keyword evidence="2" id="KW-0813">Transport</keyword>
<evidence type="ECO:0000256" key="6">
    <source>
        <dbReference type="SAM" id="Phobius"/>
    </source>
</evidence>
<dbReference type="InterPro" id="IPR004680">
    <property type="entry name" value="Cit_transptr-like_dom"/>
</dbReference>
<evidence type="ECO:0000256" key="3">
    <source>
        <dbReference type="ARBA" id="ARBA00022692"/>
    </source>
</evidence>
<evidence type="ECO:0000256" key="4">
    <source>
        <dbReference type="ARBA" id="ARBA00022989"/>
    </source>
</evidence>
<feature type="transmembrane region" description="Helical" evidence="6">
    <location>
        <begin position="418"/>
        <end position="438"/>
    </location>
</feature>
<dbReference type="EMBL" id="BQKV01000054">
    <property type="protein sequence ID" value="GJN65018.1"/>
    <property type="molecule type" value="Genomic_DNA"/>
</dbReference>
<evidence type="ECO:0000256" key="1">
    <source>
        <dbReference type="ARBA" id="ARBA00004141"/>
    </source>
</evidence>
<feature type="transmembrane region" description="Helical" evidence="6">
    <location>
        <begin position="139"/>
        <end position="162"/>
    </location>
</feature>